<keyword evidence="3" id="KW-1185">Reference proteome</keyword>
<accession>K0SZU6</accession>
<organism evidence="2 3">
    <name type="scientific">Thalassiosira oceanica</name>
    <name type="common">Marine diatom</name>
    <dbReference type="NCBI Taxonomy" id="159749"/>
    <lineage>
        <taxon>Eukaryota</taxon>
        <taxon>Sar</taxon>
        <taxon>Stramenopiles</taxon>
        <taxon>Ochrophyta</taxon>
        <taxon>Bacillariophyta</taxon>
        <taxon>Coscinodiscophyceae</taxon>
        <taxon>Thalassiosirophycidae</taxon>
        <taxon>Thalassiosirales</taxon>
        <taxon>Thalassiosiraceae</taxon>
        <taxon>Thalassiosira</taxon>
    </lineage>
</organism>
<protein>
    <recommendedName>
        <fullName evidence="4">B30.2/SPRY domain-containing protein</fullName>
    </recommendedName>
</protein>
<reference evidence="2 3" key="1">
    <citation type="journal article" date="2012" name="Genome Biol.">
        <title>Genome and low-iron response of an oceanic diatom adapted to chronic iron limitation.</title>
        <authorList>
            <person name="Lommer M."/>
            <person name="Specht M."/>
            <person name="Roy A.S."/>
            <person name="Kraemer L."/>
            <person name="Andreson R."/>
            <person name="Gutowska M.A."/>
            <person name="Wolf J."/>
            <person name="Bergner S.V."/>
            <person name="Schilhabel M.B."/>
            <person name="Klostermeier U.C."/>
            <person name="Beiko R.G."/>
            <person name="Rosenstiel P."/>
            <person name="Hippler M."/>
            <person name="Laroche J."/>
        </authorList>
    </citation>
    <scope>NUCLEOTIDE SEQUENCE [LARGE SCALE GENOMIC DNA]</scope>
    <source>
        <strain evidence="2 3">CCMP1005</strain>
    </source>
</reference>
<comment type="caution">
    <text evidence="2">The sequence shown here is derived from an EMBL/GenBank/DDBJ whole genome shotgun (WGS) entry which is preliminary data.</text>
</comment>
<evidence type="ECO:0000313" key="3">
    <source>
        <dbReference type="Proteomes" id="UP000266841"/>
    </source>
</evidence>
<name>K0SZU6_THAOC</name>
<evidence type="ECO:0000256" key="1">
    <source>
        <dbReference type="SAM" id="MobiDB-lite"/>
    </source>
</evidence>
<feature type="compositionally biased region" description="Basic and acidic residues" evidence="1">
    <location>
        <begin position="219"/>
        <end position="228"/>
    </location>
</feature>
<feature type="non-terminal residue" evidence="2">
    <location>
        <position position="290"/>
    </location>
</feature>
<proteinExistence type="predicted"/>
<evidence type="ECO:0008006" key="4">
    <source>
        <dbReference type="Google" id="ProtNLM"/>
    </source>
</evidence>
<dbReference type="EMBL" id="AGNL01007806">
    <property type="protein sequence ID" value="EJK70970.1"/>
    <property type="molecule type" value="Genomic_DNA"/>
</dbReference>
<dbReference type="AlphaFoldDB" id="K0SZU6"/>
<dbReference type="Proteomes" id="UP000266841">
    <property type="component" value="Unassembled WGS sequence"/>
</dbReference>
<feature type="region of interest" description="Disordered" evidence="1">
    <location>
        <begin position="179"/>
        <end position="228"/>
    </location>
</feature>
<sequence length="290" mass="32419">MLRTKLTFDQLVGKGIQYGADDQTIVQTIHGHRSWSSALCSNHVMRSGRHIAVFTILARRGSMAGIGVVRPVKIDKSDFVGDDLTFDPERMPKFLEYLRGKKTDKWGDSNVHCCTVNNYGSFCWHDLTGGDHHSGKSQIGLLLDLNEGTLSIHKDGRRIALKDNLTGEYCWYATVNHRASDSPSHSLRPGTRAARSGSGPSLPRHQRVTSSHGLKHRRESGEMRRDDQSLEHCRVMRGQELLAMFTAPTGTCLGRCEFCNNKGSALTLYFRAEGQRELADGVWPLEVRAR</sequence>
<gene>
    <name evidence="2" type="ORF">THAOC_07629</name>
</gene>
<dbReference type="InterPro" id="IPR043136">
    <property type="entry name" value="B30.2/SPRY_sf"/>
</dbReference>
<evidence type="ECO:0000313" key="2">
    <source>
        <dbReference type="EMBL" id="EJK70970.1"/>
    </source>
</evidence>
<dbReference type="Gene3D" id="2.60.120.920">
    <property type="match status" value="1"/>
</dbReference>